<gene>
    <name evidence="3" type="primary">Dyak\GE14249</name>
    <name evidence="3" type="synonym">dyak_GLEANR_14386</name>
    <name evidence="3" type="synonym">GE14249</name>
    <name evidence="3" type="ORF">Dyak_GE14249</name>
</gene>
<accession>A0A0R1DTK6</accession>
<dbReference type="GO" id="GO:0005789">
    <property type="term" value="C:endoplasmic reticulum membrane"/>
    <property type="evidence" value="ECO:0007669"/>
    <property type="project" value="TreeGrafter"/>
</dbReference>
<dbReference type="PANTHER" id="PTHR12300:SF117">
    <property type="entry name" value="LP05237P-RELATED"/>
    <property type="match status" value="1"/>
</dbReference>
<name>A0A0R1DTK6_DROYA</name>
<feature type="region of interest" description="Disordered" evidence="1">
    <location>
        <begin position="622"/>
        <end position="722"/>
    </location>
</feature>
<dbReference type="Proteomes" id="UP000002282">
    <property type="component" value="Chromosome 2R"/>
</dbReference>
<dbReference type="OrthoDB" id="10009287at2759"/>
<feature type="compositionally biased region" description="Low complexity" evidence="1">
    <location>
        <begin position="629"/>
        <end position="640"/>
    </location>
</feature>
<dbReference type="GO" id="GO:0098793">
    <property type="term" value="C:presynapse"/>
    <property type="evidence" value="ECO:0007669"/>
    <property type="project" value="EnsemblMetazoa"/>
</dbReference>
<keyword evidence="2" id="KW-0472">Membrane</keyword>
<keyword evidence="2" id="KW-1133">Transmembrane helix</keyword>
<feature type="compositionally biased region" description="Low complexity" evidence="1">
    <location>
        <begin position="350"/>
        <end position="360"/>
    </location>
</feature>
<protein>
    <submittedName>
        <fullName evidence="3">Uncharacterized protein, isoform C</fullName>
    </submittedName>
</protein>
<dbReference type="AlphaFoldDB" id="A0A0R1DTK6"/>
<sequence length="722" mass="81423">MRPIYQQEQPLFYQRPANLRRLRQPPGTVYGRSYSLEDQPEDVIPVYPKFIYAPQQQQQQQRAPYPLYQLGDSLSSLDSDFPENEYGGAYIVEERVPLATAPTPKVLQNLNALGRLLELLQRCPLPCLSFNTACICSLIVIFLAPRTCAQSLLFPAFRLFCGTLYPAYASYKAVRTKDVKEYVKWMMYWIVFAFFTCIETFTDIFISWLPFYYEVKVALVFWLLSPATKGSSTLYRKFVHPMLTRHEQEIDEYVNQAKERGYSAVLQLGSKGVNYATNVLMQTAIKGGGNLVQTIKRSYSLSDLSEPDMHRTQDELDNVMMSSMTSSAVVMRSNAPGARLLRPRNQTPVGRSGSGTRHSTGMYFTEVDVTAKNAGDFNYNIRSQDDISSGYSSAEPVSGLSRTSSMTNASKGRVKSKRNEQLLEEMRDEVYLDNQLYFQGTRGENSVPRAQDLKIVESFESIPHQDVEKVVKEENDDAEDEAFFEALPLIDEHINELVANDEKAKKVLPQDRKHNSIEEEQFQDALFEEPTKSVLDKVDAKNMEDLSQQIQLNTSQNQTPNGSAETADSRLSAQSKPFVHPPIDPFVLVLSASASAPDPFLPERPRPMSPREMRETLEEIKHSFRAQLEPEPSISASPSPYLRPKANHGKGRAPPPPLPPKKHSLSPQPDAISQTSTGSLERKSGIGQLFKNIKANVLRNKANPSQQQQHEDEQLAAKETQI</sequence>
<evidence type="ECO:0000256" key="2">
    <source>
        <dbReference type="SAM" id="Phobius"/>
    </source>
</evidence>
<reference evidence="3 4" key="2">
    <citation type="journal article" date="2007" name="PLoS Biol.">
        <title>Principles of genome evolution in the Drosophila melanogaster species group.</title>
        <authorList>
            <person name="Ranz J.M."/>
            <person name="Maurin D."/>
            <person name="Chan Y.S."/>
            <person name="von Grotthuss M."/>
            <person name="Hillier L.W."/>
            <person name="Roote J."/>
            <person name="Ashburner M."/>
            <person name="Bergman C.M."/>
        </authorList>
    </citation>
    <scope>NUCLEOTIDE SEQUENCE [LARGE SCALE GENOMIC DNA]</scope>
    <source>
        <strain evidence="4">Tai18E2 / Tucson 14021-0261.01</strain>
    </source>
</reference>
<dbReference type="GO" id="GO:0005881">
    <property type="term" value="C:cytoplasmic microtubule"/>
    <property type="evidence" value="ECO:0007669"/>
    <property type="project" value="TreeGrafter"/>
</dbReference>
<keyword evidence="2" id="KW-0812">Transmembrane</keyword>
<feature type="compositionally biased region" description="Polar residues" evidence="1">
    <location>
        <begin position="400"/>
        <end position="410"/>
    </location>
</feature>
<feature type="region of interest" description="Disordered" evidence="1">
    <location>
        <begin position="340"/>
        <end position="360"/>
    </location>
</feature>
<feature type="transmembrane region" description="Helical" evidence="2">
    <location>
        <begin position="125"/>
        <end position="144"/>
    </location>
</feature>
<dbReference type="GO" id="GO:0034976">
    <property type="term" value="P:response to endoplasmic reticulum stress"/>
    <property type="evidence" value="ECO:0007669"/>
    <property type="project" value="EnsemblMetazoa"/>
</dbReference>
<feature type="transmembrane region" description="Helical" evidence="2">
    <location>
        <begin position="156"/>
        <end position="174"/>
    </location>
</feature>
<evidence type="ECO:0000313" key="3">
    <source>
        <dbReference type="EMBL" id="KRK00429.1"/>
    </source>
</evidence>
<evidence type="ECO:0000313" key="4">
    <source>
        <dbReference type="Proteomes" id="UP000002282"/>
    </source>
</evidence>
<dbReference type="PANTHER" id="PTHR12300">
    <property type="entry name" value="HVA22-LIKE PROTEINS"/>
    <property type="match status" value="1"/>
</dbReference>
<dbReference type="Pfam" id="PF03134">
    <property type="entry name" value="TB2_DP1_HVA22"/>
    <property type="match status" value="1"/>
</dbReference>
<feature type="compositionally biased region" description="Basic and acidic residues" evidence="1">
    <location>
        <begin position="709"/>
        <end position="722"/>
    </location>
</feature>
<evidence type="ECO:0000256" key="1">
    <source>
        <dbReference type="SAM" id="MobiDB-lite"/>
    </source>
</evidence>
<dbReference type="GO" id="GO:0071782">
    <property type="term" value="C:endoplasmic reticulum tubular network"/>
    <property type="evidence" value="ECO:0007669"/>
    <property type="project" value="TreeGrafter"/>
</dbReference>
<dbReference type="EMBL" id="CM000158">
    <property type="protein sequence ID" value="KRK00429.1"/>
    <property type="molecule type" value="Genomic_DNA"/>
</dbReference>
<feature type="transmembrane region" description="Helical" evidence="2">
    <location>
        <begin position="186"/>
        <end position="211"/>
    </location>
</feature>
<keyword evidence="4" id="KW-1185">Reference proteome</keyword>
<dbReference type="InterPro" id="IPR004345">
    <property type="entry name" value="TB2_DP1_HVA22"/>
</dbReference>
<proteinExistence type="predicted"/>
<feature type="region of interest" description="Disordered" evidence="1">
    <location>
        <begin position="388"/>
        <end position="417"/>
    </location>
</feature>
<organism evidence="3 4">
    <name type="scientific">Drosophila yakuba</name>
    <name type="common">Fruit fly</name>
    <dbReference type="NCBI Taxonomy" id="7245"/>
    <lineage>
        <taxon>Eukaryota</taxon>
        <taxon>Metazoa</taxon>
        <taxon>Ecdysozoa</taxon>
        <taxon>Arthropoda</taxon>
        <taxon>Hexapoda</taxon>
        <taxon>Insecta</taxon>
        <taxon>Pterygota</taxon>
        <taxon>Neoptera</taxon>
        <taxon>Endopterygota</taxon>
        <taxon>Diptera</taxon>
        <taxon>Brachycera</taxon>
        <taxon>Muscomorpha</taxon>
        <taxon>Ephydroidea</taxon>
        <taxon>Drosophilidae</taxon>
        <taxon>Drosophila</taxon>
        <taxon>Sophophora</taxon>
    </lineage>
</organism>
<dbReference type="GO" id="GO:0008017">
    <property type="term" value="F:microtubule binding"/>
    <property type="evidence" value="ECO:0007669"/>
    <property type="project" value="TreeGrafter"/>
</dbReference>
<reference evidence="3 4" key="1">
    <citation type="journal article" date="2007" name="Nature">
        <title>Evolution of genes and genomes on the Drosophila phylogeny.</title>
        <authorList>
            <consortium name="Drosophila 12 Genomes Consortium"/>
            <person name="Clark A.G."/>
            <person name="Eisen M.B."/>
            <person name="Smith D.R."/>
            <person name="Bergman C.M."/>
            <person name="Oliver B."/>
            <person name="Markow T.A."/>
            <person name="Kaufman T.C."/>
            <person name="Kellis M."/>
            <person name="Gelbart W."/>
            <person name="Iyer V.N."/>
            <person name="Pollard D.A."/>
            <person name="Sackton T.B."/>
            <person name="Larracuente A.M."/>
            <person name="Singh N.D."/>
            <person name="Abad J.P."/>
            <person name="Abt D.N."/>
            <person name="Adryan B."/>
            <person name="Aguade M."/>
            <person name="Akashi H."/>
            <person name="Anderson W.W."/>
            <person name="Aquadro C.F."/>
            <person name="Ardell D.H."/>
            <person name="Arguello R."/>
            <person name="Artieri C.G."/>
            <person name="Barbash D.A."/>
            <person name="Barker D."/>
            <person name="Barsanti P."/>
            <person name="Batterham P."/>
            <person name="Batzoglou S."/>
            <person name="Begun D."/>
            <person name="Bhutkar A."/>
            <person name="Blanco E."/>
            <person name="Bosak S.A."/>
            <person name="Bradley R.K."/>
            <person name="Brand A.D."/>
            <person name="Brent M.R."/>
            <person name="Brooks A.N."/>
            <person name="Brown R.H."/>
            <person name="Butlin R.K."/>
            <person name="Caggese C."/>
            <person name="Calvi B.R."/>
            <person name="Bernardo de Carvalho A."/>
            <person name="Caspi A."/>
            <person name="Castrezana S."/>
            <person name="Celniker S.E."/>
            <person name="Chang J.L."/>
            <person name="Chapple C."/>
            <person name="Chatterji S."/>
            <person name="Chinwalla A."/>
            <person name="Civetta A."/>
            <person name="Clifton S.W."/>
            <person name="Comeron J.M."/>
            <person name="Costello J.C."/>
            <person name="Coyne J.A."/>
            <person name="Daub J."/>
            <person name="David R.G."/>
            <person name="Delcher A.L."/>
            <person name="Delehaunty K."/>
            <person name="Do C.B."/>
            <person name="Ebling H."/>
            <person name="Edwards K."/>
            <person name="Eickbush T."/>
            <person name="Evans J.D."/>
            <person name="Filipski A."/>
            <person name="Findeiss S."/>
            <person name="Freyhult E."/>
            <person name="Fulton L."/>
            <person name="Fulton R."/>
            <person name="Garcia A.C."/>
            <person name="Gardiner A."/>
            <person name="Garfield D.A."/>
            <person name="Garvin B.E."/>
            <person name="Gibson G."/>
            <person name="Gilbert D."/>
            <person name="Gnerre S."/>
            <person name="Godfrey J."/>
            <person name="Good R."/>
            <person name="Gotea V."/>
            <person name="Gravely B."/>
            <person name="Greenberg A.J."/>
            <person name="Griffiths-Jones S."/>
            <person name="Gross S."/>
            <person name="Guigo R."/>
            <person name="Gustafson E.A."/>
            <person name="Haerty W."/>
            <person name="Hahn M.W."/>
            <person name="Halligan D.L."/>
            <person name="Halpern A.L."/>
            <person name="Halter G.M."/>
            <person name="Han M.V."/>
            <person name="Heger A."/>
            <person name="Hillier L."/>
            <person name="Hinrichs A.S."/>
            <person name="Holmes I."/>
            <person name="Hoskins R.A."/>
            <person name="Hubisz M.J."/>
            <person name="Hultmark D."/>
            <person name="Huntley M.A."/>
            <person name="Jaffe D.B."/>
            <person name="Jagadeeshan S."/>
            <person name="Jeck W.R."/>
            <person name="Johnson J."/>
            <person name="Jones C.D."/>
            <person name="Jordan W.C."/>
            <person name="Karpen G.H."/>
            <person name="Kataoka E."/>
            <person name="Keightley P.D."/>
            <person name="Kheradpour P."/>
            <person name="Kirkness E.F."/>
            <person name="Koerich L.B."/>
            <person name="Kristiansen K."/>
            <person name="Kudrna D."/>
            <person name="Kulathinal R.J."/>
            <person name="Kumar S."/>
            <person name="Kwok R."/>
            <person name="Lander E."/>
            <person name="Langley C.H."/>
            <person name="Lapoint R."/>
            <person name="Lazzaro B.P."/>
            <person name="Lee S.J."/>
            <person name="Levesque L."/>
            <person name="Li R."/>
            <person name="Lin C.F."/>
            <person name="Lin M.F."/>
            <person name="Lindblad-Toh K."/>
            <person name="Llopart A."/>
            <person name="Long M."/>
            <person name="Low L."/>
            <person name="Lozovsky E."/>
            <person name="Lu J."/>
            <person name="Luo M."/>
            <person name="Machado C.A."/>
            <person name="Makalowski W."/>
            <person name="Marzo M."/>
            <person name="Matsuda M."/>
            <person name="Matzkin L."/>
            <person name="McAllister B."/>
            <person name="McBride C.S."/>
            <person name="McKernan B."/>
            <person name="McKernan K."/>
            <person name="Mendez-Lago M."/>
            <person name="Minx P."/>
            <person name="Mollenhauer M.U."/>
            <person name="Montooth K."/>
            <person name="Mount S.M."/>
            <person name="Mu X."/>
            <person name="Myers E."/>
            <person name="Negre B."/>
            <person name="Newfeld S."/>
            <person name="Nielsen R."/>
            <person name="Noor M.A."/>
            <person name="O'Grady P."/>
            <person name="Pachter L."/>
            <person name="Papaceit M."/>
            <person name="Parisi M.J."/>
            <person name="Parisi M."/>
            <person name="Parts L."/>
            <person name="Pedersen J.S."/>
            <person name="Pesole G."/>
            <person name="Phillippy A.M."/>
            <person name="Ponting C.P."/>
            <person name="Pop M."/>
            <person name="Porcelli D."/>
            <person name="Powell J.R."/>
            <person name="Prohaska S."/>
            <person name="Pruitt K."/>
            <person name="Puig M."/>
            <person name="Quesneville H."/>
            <person name="Ram K.R."/>
            <person name="Rand D."/>
            <person name="Rasmussen M.D."/>
            <person name="Reed L.K."/>
            <person name="Reenan R."/>
            <person name="Reily A."/>
            <person name="Remington K.A."/>
            <person name="Rieger T.T."/>
            <person name="Ritchie M.G."/>
            <person name="Robin C."/>
            <person name="Rogers Y.H."/>
            <person name="Rohde C."/>
            <person name="Rozas J."/>
            <person name="Rubenfield M.J."/>
            <person name="Ruiz A."/>
            <person name="Russo S."/>
            <person name="Salzberg S.L."/>
            <person name="Sanchez-Gracia A."/>
            <person name="Saranga D.J."/>
            <person name="Sato H."/>
            <person name="Schaeffer S.W."/>
            <person name="Schatz M.C."/>
            <person name="Schlenke T."/>
            <person name="Schwartz R."/>
            <person name="Segarra C."/>
            <person name="Singh R.S."/>
            <person name="Sirot L."/>
            <person name="Sirota M."/>
            <person name="Sisneros N.B."/>
            <person name="Smith C.D."/>
            <person name="Smith T.F."/>
            <person name="Spieth J."/>
            <person name="Stage D.E."/>
            <person name="Stark A."/>
            <person name="Stephan W."/>
            <person name="Strausberg R.L."/>
            <person name="Strempel S."/>
            <person name="Sturgill D."/>
            <person name="Sutton G."/>
            <person name="Sutton G.G."/>
            <person name="Tao W."/>
            <person name="Teichmann S."/>
            <person name="Tobari Y.N."/>
            <person name="Tomimura Y."/>
            <person name="Tsolas J.M."/>
            <person name="Valente V.L."/>
            <person name="Venter E."/>
            <person name="Venter J.C."/>
            <person name="Vicario S."/>
            <person name="Vieira F.G."/>
            <person name="Vilella A.J."/>
            <person name="Villasante A."/>
            <person name="Walenz B."/>
            <person name="Wang J."/>
            <person name="Wasserman M."/>
            <person name="Watts T."/>
            <person name="Wilson D."/>
            <person name="Wilson R.K."/>
            <person name="Wing R.A."/>
            <person name="Wolfner M.F."/>
            <person name="Wong A."/>
            <person name="Wong G.K."/>
            <person name="Wu C.I."/>
            <person name="Wu G."/>
            <person name="Yamamoto D."/>
            <person name="Yang H.P."/>
            <person name="Yang S.P."/>
            <person name="Yorke J.A."/>
            <person name="Yoshida K."/>
            <person name="Zdobnov E."/>
            <person name="Zhang P."/>
            <person name="Zhang Y."/>
            <person name="Zimin A.V."/>
            <person name="Baldwin J."/>
            <person name="Abdouelleil A."/>
            <person name="Abdulkadir J."/>
            <person name="Abebe A."/>
            <person name="Abera B."/>
            <person name="Abreu J."/>
            <person name="Acer S.C."/>
            <person name="Aftuck L."/>
            <person name="Alexander A."/>
            <person name="An P."/>
            <person name="Anderson E."/>
            <person name="Anderson S."/>
            <person name="Arachi H."/>
            <person name="Azer M."/>
            <person name="Bachantsang P."/>
            <person name="Barry A."/>
            <person name="Bayul T."/>
            <person name="Berlin A."/>
            <person name="Bessette D."/>
            <person name="Bloom T."/>
            <person name="Blye J."/>
            <person name="Boguslavskiy L."/>
            <person name="Bonnet C."/>
            <person name="Boukhgalter B."/>
            <person name="Bourzgui I."/>
            <person name="Brown A."/>
            <person name="Cahill P."/>
            <person name="Channer S."/>
            <person name="Cheshatsang Y."/>
            <person name="Chuda L."/>
            <person name="Citroen M."/>
            <person name="Collymore A."/>
            <person name="Cooke P."/>
            <person name="Costello M."/>
            <person name="D'Aco K."/>
            <person name="Daza R."/>
            <person name="De Haan G."/>
            <person name="DeGray S."/>
            <person name="DeMaso C."/>
            <person name="Dhargay N."/>
            <person name="Dooley K."/>
            <person name="Dooley E."/>
            <person name="Doricent M."/>
            <person name="Dorje P."/>
            <person name="Dorjee K."/>
            <person name="Dupes A."/>
            <person name="Elong R."/>
            <person name="Falk J."/>
            <person name="Farina A."/>
            <person name="Faro S."/>
            <person name="Ferguson D."/>
            <person name="Fisher S."/>
            <person name="Foley C.D."/>
            <person name="Franke A."/>
            <person name="Friedrich D."/>
            <person name="Gadbois L."/>
            <person name="Gearin G."/>
            <person name="Gearin C.R."/>
            <person name="Giannoukos G."/>
            <person name="Goode T."/>
            <person name="Graham J."/>
            <person name="Grandbois E."/>
            <person name="Grewal S."/>
            <person name="Gyaltsen K."/>
            <person name="Hafez N."/>
            <person name="Hagos B."/>
            <person name="Hall J."/>
            <person name="Henson C."/>
            <person name="Hollinger A."/>
            <person name="Honan T."/>
            <person name="Huard M.D."/>
            <person name="Hughes L."/>
            <person name="Hurhula B."/>
            <person name="Husby M.E."/>
            <person name="Kamat A."/>
            <person name="Kanga B."/>
            <person name="Kashin S."/>
            <person name="Khazanovich D."/>
            <person name="Kisner P."/>
            <person name="Lance K."/>
            <person name="Lara M."/>
            <person name="Lee W."/>
            <person name="Lennon N."/>
            <person name="Letendre F."/>
            <person name="LeVine R."/>
            <person name="Lipovsky A."/>
            <person name="Liu X."/>
            <person name="Liu J."/>
            <person name="Liu S."/>
            <person name="Lokyitsang T."/>
            <person name="Lokyitsang Y."/>
            <person name="Lubonja R."/>
            <person name="Lui A."/>
            <person name="MacDonald P."/>
            <person name="Magnisalis V."/>
            <person name="Maru K."/>
            <person name="Matthews C."/>
            <person name="McCusker W."/>
            <person name="McDonough S."/>
            <person name="Mehta T."/>
            <person name="Meldrim J."/>
            <person name="Meneus L."/>
            <person name="Mihai O."/>
            <person name="Mihalev A."/>
            <person name="Mihova T."/>
            <person name="Mittelman R."/>
            <person name="Mlenga V."/>
            <person name="Montmayeur A."/>
            <person name="Mulrain L."/>
            <person name="Navidi A."/>
            <person name="Naylor J."/>
            <person name="Negash T."/>
            <person name="Nguyen T."/>
            <person name="Nguyen N."/>
            <person name="Nicol R."/>
            <person name="Norbu C."/>
            <person name="Norbu N."/>
            <person name="Novod N."/>
            <person name="O'Neill B."/>
            <person name="Osman S."/>
            <person name="Markiewicz E."/>
            <person name="Oyono O.L."/>
            <person name="Patti C."/>
            <person name="Phunkhang P."/>
            <person name="Pierre F."/>
            <person name="Priest M."/>
            <person name="Raghuraman S."/>
            <person name="Rege F."/>
            <person name="Reyes R."/>
            <person name="Rise C."/>
            <person name="Rogov P."/>
            <person name="Ross K."/>
            <person name="Ryan E."/>
            <person name="Settipalli S."/>
            <person name="Shea T."/>
            <person name="Sherpa N."/>
            <person name="Shi L."/>
            <person name="Shih D."/>
            <person name="Sparrow T."/>
            <person name="Spaulding J."/>
            <person name="Stalker J."/>
            <person name="Stange-Thomann N."/>
            <person name="Stavropoulos S."/>
            <person name="Stone C."/>
            <person name="Strader C."/>
            <person name="Tesfaye S."/>
            <person name="Thomson T."/>
            <person name="Thoulutsang Y."/>
            <person name="Thoulutsang D."/>
            <person name="Topham K."/>
            <person name="Topping I."/>
            <person name="Tsamla T."/>
            <person name="Vassiliev H."/>
            <person name="Vo A."/>
            <person name="Wangchuk T."/>
            <person name="Wangdi T."/>
            <person name="Weiand M."/>
            <person name="Wilkinson J."/>
            <person name="Wilson A."/>
            <person name="Yadav S."/>
            <person name="Young G."/>
            <person name="Yu Q."/>
            <person name="Zembek L."/>
            <person name="Zhong D."/>
            <person name="Zimmer A."/>
            <person name="Zwirko Z."/>
            <person name="Jaffe D.B."/>
            <person name="Alvarez P."/>
            <person name="Brockman W."/>
            <person name="Butler J."/>
            <person name="Chin C."/>
            <person name="Gnerre S."/>
            <person name="Grabherr M."/>
            <person name="Kleber M."/>
            <person name="Mauceli E."/>
            <person name="MacCallum I."/>
        </authorList>
    </citation>
    <scope>NUCLEOTIDE SEQUENCE [LARGE SCALE GENOMIC DNA]</scope>
    <source>
        <strain evidence="4">Tai18E2 / Tucson 14021-0261.01</strain>
    </source>
</reference>
<dbReference type="GO" id="GO:0071786">
    <property type="term" value="P:endoplasmic reticulum tubular network organization"/>
    <property type="evidence" value="ECO:0007669"/>
    <property type="project" value="TreeGrafter"/>
</dbReference>